<sequence>MRRRAVGLAPLLVAGLLAWTRLAGAPAADPPAREATVIGERFLPTPPGVRVETWVSGLEVPWSLVFLPDGRALVSERRGRIRLIVDGQLRPEPWAMLEVRHRGEGGLMGLALHPRYPQEPYVYAMMTVTAGGAAQNRVVRLRDRSERGELDRVIIDGIPGSDVHNGGRIAFGPDGMLYVTTGDGSQGARAQDPGSLAGKVLRLEPDGSIPPDNPLVGRRGRPEVYTYGHRNPQGLAWHPRTGDLLASEHGPTGERGWRGHDEINVLLPGANYGWPEVIGAPGDARFVDPLVYWAAGLPPAGMTFWSDDLFVASLRAGALVRLTLRHDDGRYAVTSIERWWASGPMEGTYGRLRDAVVGPDGALYVLTSNRDGRGRPRPGDDRILRITRP</sequence>
<dbReference type="PANTHER" id="PTHR19328">
    <property type="entry name" value="HEDGEHOG-INTERACTING PROTEIN"/>
    <property type="match status" value="1"/>
</dbReference>
<evidence type="ECO:0000313" key="4">
    <source>
        <dbReference type="Proteomes" id="UP001333102"/>
    </source>
</evidence>
<dbReference type="Gene3D" id="2.120.10.30">
    <property type="entry name" value="TolB, C-terminal domain"/>
    <property type="match status" value="1"/>
</dbReference>
<accession>A0ABZ1BPF2</accession>
<dbReference type="InterPro" id="IPR011042">
    <property type="entry name" value="6-blade_b-propeller_TolB-like"/>
</dbReference>
<name>A0ABZ1BPF2_9FIRM</name>
<evidence type="ECO:0000259" key="2">
    <source>
        <dbReference type="Pfam" id="PF07995"/>
    </source>
</evidence>
<evidence type="ECO:0000313" key="3">
    <source>
        <dbReference type="EMBL" id="WRP14296.1"/>
    </source>
</evidence>
<dbReference type="EC" id="1.1.5.-" evidence="3"/>
<feature type="chain" id="PRO_5046802547" evidence="1">
    <location>
        <begin position="24"/>
        <end position="389"/>
    </location>
</feature>
<dbReference type="GO" id="GO:0016491">
    <property type="term" value="F:oxidoreductase activity"/>
    <property type="evidence" value="ECO:0007669"/>
    <property type="project" value="UniProtKB-KW"/>
</dbReference>
<dbReference type="InterPro" id="IPR012938">
    <property type="entry name" value="Glc/Sorbosone_DH"/>
</dbReference>
<feature type="signal peptide" evidence="1">
    <location>
        <begin position="1"/>
        <end position="23"/>
    </location>
</feature>
<keyword evidence="3" id="KW-0560">Oxidoreductase</keyword>
<organism evidence="3 4">
    <name type="scientific">Geochorda subterranea</name>
    <dbReference type="NCBI Taxonomy" id="3109564"/>
    <lineage>
        <taxon>Bacteria</taxon>
        <taxon>Bacillati</taxon>
        <taxon>Bacillota</taxon>
        <taxon>Limnochordia</taxon>
        <taxon>Limnochordales</taxon>
        <taxon>Geochordaceae</taxon>
        <taxon>Geochorda</taxon>
    </lineage>
</organism>
<dbReference type="Proteomes" id="UP001333102">
    <property type="component" value="Chromosome"/>
</dbReference>
<proteinExistence type="predicted"/>
<dbReference type="Pfam" id="PF07995">
    <property type="entry name" value="GSDH"/>
    <property type="match status" value="1"/>
</dbReference>
<dbReference type="SUPFAM" id="SSF50952">
    <property type="entry name" value="Soluble quinoprotein glucose dehydrogenase"/>
    <property type="match status" value="1"/>
</dbReference>
<dbReference type="RefSeq" id="WP_324668606.1">
    <property type="nucleotide sequence ID" value="NZ_CP141614.1"/>
</dbReference>
<reference evidence="4" key="1">
    <citation type="submission" date="2023-12" db="EMBL/GenBank/DDBJ databases">
        <title>Novel isolates from deep terrestrial aquifers shed light on the physiology and ecology of the class Limnochordia.</title>
        <authorList>
            <person name="Karnachuk O.V."/>
            <person name="Lukina A.P."/>
            <person name="Avakyan M.R."/>
            <person name="Kadnikov V."/>
            <person name="Begmatov S."/>
            <person name="Beletsky A.V."/>
            <person name="Mardanov A.V."/>
            <person name="Ravin N.V."/>
        </authorList>
    </citation>
    <scope>NUCLEOTIDE SEQUENCE [LARGE SCALE GENOMIC DNA]</scope>
    <source>
        <strain evidence="4">LN</strain>
    </source>
</reference>
<evidence type="ECO:0000256" key="1">
    <source>
        <dbReference type="SAM" id="SignalP"/>
    </source>
</evidence>
<gene>
    <name evidence="3" type="ORF">VLY81_12865</name>
</gene>
<dbReference type="EMBL" id="CP141614">
    <property type="protein sequence ID" value="WRP14296.1"/>
    <property type="molecule type" value="Genomic_DNA"/>
</dbReference>
<keyword evidence="4" id="KW-1185">Reference proteome</keyword>
<dbReference type="PANTHER" id="PTHR19328:SF13">
    <property type="entry name" value="HIPL1 PROTEIN"/>
    <property type="match status" value="1"/>
</dbReference>
<feature type="domain" description="Glucose/Sorbosone dehydrogenase" evidence="2">
    <location>
        <begin position="58"/>
        <end position="373"/>
    </location>
</feature>
<keyword evidence="1" id="KW-0732">Signal</keyword>
<protein>
    <submittedName>
        <fullName evidence="3">PQQ-dependent sugar dehydrogenase</fullName>
        <ecNumber evidence="3">1.1.5.-</ecNumber>
    </submittedName>
</protein>
<dbReference type="InterPro" id="IPR011041">
    <property type="entry name" value="Quinoprot_gluc/sorb_DH_b-prop"/>
</dbReference>